<feature type="transmembrane region" description="Helical" evidence="1">
    <location>
        <begin position="101"/>
        <end position="124"/>
    </location>
</feature>
<organism evidence="2 3">
    <name type="scientific">Nitratireductor aquibiodomus</name>
    <dbReference type="NCBI Taxonomy" id="204799"/>
    <lineage>
        <taxon>Bacteria</taxon>
        <taxon>Pseudomonadati</taxon>
        <taxon>Pseudomonadota</taxon>
        <taxon>Alphaproteobacteria</taxon>
        <taxon>Hyphomicrobiales</taxon>
        <taxon>Phyllobacteriaceae</taxon>
        <taxon>Nitratireductor</taxon>
    </lineage>
</organism>
<sequence length="249" mass="26989">MTGLLVWLAMLPTFVVALMDTRTINGVSVWDKPLKFQFAFGLYLLTLVVYARFLPDDVRYRNWYRRLSIAVALSALAEVVWTAGAGAIGTESHFNSSLIGLAIYTVMGIAAIVIVSASSVYAFQIARNKRLTLSPAIIRSLILGLAMTAPLTLVTAGTIMDGHWVGGSNTDESGLLLLGWVRDGGDLRVAHFFATHALHFVPAFGLISSTVLGKEKTWPVTAFATLFLAFTLWTLFQAHAGLPFLPSIG</sequence>
<evidence type="ECO:0000313" key="2">
    <source>
        <dbReference type="EMBL" id="SEB34628.1"/>
    </source>
</evidence>
<keyword evidence="3" id="KW-1185">Reference proteome</keyword>
<evidence type="ECO:0000256" key="1">
    <source>
        <dbReference type="SAM" id="Phobius"/>
    </source>
</evidence>
<accession>A0A1H4IMV0</accession>
<feature type="transmembrane region" description="Helical" evidence="1">
    <location>
        <begin position="67"/>
        <end position="89"/>
    </location>
</feature>
<proteinExistence type="predicted"/>
<keyword evidence="1" id="KW-1133">Transmembrane helix</keyword>
<feature type="transmembrane region" description="Helical" evidence="1">
    <location>
        <begin position="189"/>
        <end position="211"/>
    </location>
</feature>
<feature type="transmembrane region" description="Helical" evidence="1">
    <location>
        <begin position="36"/>
        <end position="55"/>
    </location>
</feature>
<gene>
    <name evidence="2" type="ORF">SAMN05216452_0101</name>
</gene>
<dbReference type="AlphaFoldDB" id="A0A1H4IMV0"/>
<keyword evidence="1" id="KW-0812">Transmembrane</keyword>
<keyword evidence="1" id="KW-0472">Membrane</keyword>
<feature type="transmembrane region" description="Helical" evidence="1">
    <location>
        <begin position="136"/>
        <end position="160"/>
    </location>
</feature>
<dbReference type="EMBL" id="FNSL01000001">
    <property type="protein sequence ID" value="SEB34628.1"/>
    <property type="molecule type" value="Genomic_DNA"/>
</dbReference>
<protein>
    <submittedName>
        <fullName evidence="2">Uncharacterized protein</fullName>
    </submittedName>
</protein>
<reference evidence="3" key="1">
    <citation type="submission" date="2016-10" db="EMBL/GenBank/DDBJ databases">
        <authorList>
            <person name="Varghese N."/>
            <person name="Submissions S."/>
        </authorList>
    </citation>
    <scope>NUCLEOTIDE SEQUENCE [LARGE SCALE GENOMIC DNA]</scope>
    <source>
        <strain evidence="3">ES.061</strain>
    </source>
</reference>
<name>A0A1H4IMV0_9HYPH</name>
<feature type="transmembrane region" description="Helical" evidence="1">
    <location>
        <begin position="218"/>
        <end position="236"/>
    </location>
</feature>
<dbReference type="Proteomes" id="UP000199064">
    <property type="component" value="Unassembled WGS sequence"/>
</dbReference>
<evidence type="ECO:0000313" key="3">
    <source>
        <dbReference type="Proteomes" id="UP000199064"/>
    </source>
</evidence>